<evidence type="ECO:0000313" key="4">
    <source>
        <dbReference type="Proteomes" id="UP000465785"/>
    </source>
</evidence>
<dbReference type="KEGG" id="mgau:MGALJ_34620"/>
<keyword evidence="2" id="KW-0472">Membrane</keyword>
<dbReference type="AlphaFoldDB" id="A0A9W4B4C6"/>
<feature type="transmembrane region" description="Helical" evidence="2">
    <location>
        <begin position="21"/>
        <end position="40"/>
    </location>
</feature>
<reference evidence="3 4" key="1">
    <citation type="journal article" date="2019" name="Emerg. Microbes Infect.">
        <title>Comprehensive subspecies identification of 175 nontuberculous mycobacteria species based on 7547 genomic profiles.</title>
        <authorList>
            <person name="Matsumoto Y."/>
            <person name="Kinjo T."/>
            <person name="Motooka D."/>
            <person name="Nabeya D."/>
            <person name="Jung N."/>
            <person name="Uechi K."/>
            <person name="Horii T."/>
            <person name="Iida T."/>
            <person name="Fujita J."/>
            <person name="Nakamura S."/>
        </authorList>
    </citation>
    <scope>NUCLEOTIDE SEQUENCE [LARGE SCALE GENOMIC DNA]</scope>
    <source>
        <strain evidence="3 4">JCM 6399</strain>
    </source>
</reference>
<keyword evidence="2" id="KW-0812">Transmembrane</keyword>
<name>A0A9W4B4C6_9MYCO</name>
<keyword evidence="2" id="KW-1133">Transmembrane helix</keyword>
<evidence type="ECO:0000256" key="1">
    <source>
        <dbReference type="SAM" id="MobiDB-lite"/>
    </source>
</evidence>
<gene>
    <name evidence="3" type="ORF">MGALJ_34620</name>
</gene>
<feature type="transmembrane region" description="Helical" evidence="2">
    <location>
        <begin position="46"/>
        <end position="79"/>
    </location>
</feature>
<sequence length="181" mass="19814">MKESIVEFSRVALSWPDRRLWAARVFALRATILGLIDQYPWAAGMIAVPLTIIGLAGVVTLPLLFVPLLVLTGVVLVVIEYYADQQKPGVYQEQAAGGGPTRWNLRSRMGQFRLHGSSKWPQMIREARARAEAVAAESLASAARALAADARKQADVAEARTRANQLHVETQTETKPTLPAD</sequence>
<keyword evidence="4" id="KW-1185">Reference proteome</keyword>
<protein>
    <submittedName>
        <fullName evidence="3">Uncharacterized protein</fullName>
    </submittedName>
</protein>
<feature type="region of interest" description="Disordered" evidence="1">
    <location>
        <begin position="158"/>
        <end position="181"/>
    </location>
</feature>
<feature type="compositionally biased region" description="Polar residues" evidence="1">
    <location>
        <begin position="162"/>
        <end position="175"/>
    </location>
</feature>
<evidence type="ECO:0000313" key="3">
    <source>
        <dbReference type="EMBL" id="BBY93793.1"/>
    </source>
</evidence>
<organism evidence="3 4">
    <name type="scientific">Mycobacterium gallinarum</name>
    <dbReference type="NCBI Taxonomy" id="39689"/>
    <lineage>
        <taxon>Bacteria</taxon>
        <taxon>Bacillati</taxon>
        <taxon>Actinomycetota</taxon>
        <taxon>Actinomycetes</taxon>
        <taxon>Mycobacteriales</taxon>
        <taxon>Mycobacteriaceae</taxon>
        <taxon>Mycobacterium</taxon>
    </lineage>
</organism>
<evidence type="ECO:0000256" key="2">
    <source>
        <dbReference type="SAM" id="Phobius"/>
    </source>
</evidence>
<proteinExistence type="predicted"/>
<accession>A0A9W4B4C6</accession>
<dbReference type="EMBL" id="AP022601">
    <property type="protein sequence ID" value="BBY93793.1"/>
    <property type="molecule type" value="Genomic_DNA"/>
</dbReference>
<dbReference type="Proteomes" id="UP000465785">
    <property type="component" value="Chromosome"/>
</dbReference>